<evidence type="ECO:0000313" key="2">
    <source>
        <dbReference type="EMBL" id="MFD0947004.1"/>
    </source>
</evidence>
<accession>A0ABW3HCE7</accession>
<protein>
    <submittedName>
        <fullName evidence="2">TadE/TadG family type IV pilus assembly protein</fullName>
    </submittedName>
</protein>
<keyword evidence="3" id="KW-1185">Reference proteome</keyword>
<evidence type="ECO:0000256" key="1">
    <source>
        <dbReference type="SAM" id="Phobius"/>
    </source>
</evidence>
<proteinExistence type="predicted"/>
<keyword evidence="1" id="KW-0472">Membrane</keyword>
<dbReference type="EMBL" id="JBHTJG010000005">
    <property type="protein sequence ID" value="MFD0947004.1"/>
    <property type="molecule type" value="Genomic_DNA"/>
</dbReference>
<keyword evidence="1" id="KW-0812">Transmembrane</keyword>
<keyword evidence="1" id="KW-1133">Transmembrane helix</keyword>
<reference evidence="3" key="1">
    <citation type="journal article" date="2019" name="Int. J. Syst. Evol. Microbiol.">
        <title>The Global Catalogue of Microorganisms (GCM) 10K type strain sequencing project: providing services to taxonomists for standard genome sequencing and annotation.</title>
        <authorList>
            <consortium name="The Broad Institute Genomics Platform"/>
            <consortium name="The Broad Institute Genome Sequencing Center for Infectious Disease"/>
            <person name="Wu L."/>
            <person name="Ma J."/>
        </authorList>
    </citation>
    <scope>NUCLEOTIDE SEQUENCE [LARGE SCALE GENOMIC DNA]</scope>
    <source>
        <strain evidence="3">CCUG 62982</strain>
    </source>
</reference>
<sequence>MKRIALLLRGTGRLGRDTRGAALLEFALSLPILLVMSLTGAELTNYITTRMRISQLALHLADNAARMGSGGQLMAKTISEADINDLLTGAGLQAGELELYANGRVILSSLEPTANPNTNSTYKITWQRCRGSKTTHGSTYGTVGQSSGTNMTGMGPSGRQAVAPDNGATMFVEVYYEYQPLVKTSLAPTTEIVEVASMMVRDARDLTQIYNAENATRATC</sequence>
<evidence type="ECO:0000313" key="3">
    <source>
        <dbReference type="Proteomes" id="UP001596977"/>
    </source>
</evidence>
<feature type="transmembrane region" description="Helical" evidence="1">
    <location>
        <begin position="21"/>
        <end position="41"/>
    </location>
</feature>
<dbReference type="RefSeq" id="WP_264944676.1">
    <property type="nucleotide sequence ID" value="NZ_JAPDRA010000005.1"/>
</dbReference>
<dbReference type="Proteomes" id="UP001596977">
    <property type="component" value="Unassembled WGS sequence"/>
</dbReference>
<name>A0ABW3HCE7_9SPHN</name>
<gene>
    <name evidence="2" type="ORF">ACFQ1E_11705</name>
</gene>
<organism evidence="2 3">
    <name type="scientific">Sphingomonas canadensis</name>
    <dbReference type="NCBI Taxonomy" id="1219257"/>
    <lineage>
        <taxon>Bacteria</taxon>
        <taxon>Pseudomonadati</taxon>
        <taxon>Pseudomonadota</taxon>
        <taxon>Alphaproteobacteria</taxon>
        <taxon>Sphingomonadales</taxon>
        <taxon>Sphingomonadaceae</taxon>
        <taxon>Sphingomonas</taxon>
    </lineage>
</organism>
<comment type="caution">
    <text evidence="2">The sequence shown here is derived from an EMBL/GenBank/DDBJ whole genome shotgun (WGS) entry which is preliminary data.</text>
</comment>